<feature type="transmembrane region" description="Helical" evidence="1">
    <location>
        <begin position="51"/>
        <end position="72"/>
    </location>
</feature>
<dbReference type="EMBL" id="ACGS02000041">
    <property type="protein sequence ID" value="EFZ34507.1"/>
    <property type="molecule type" value="Genomic_DNA"/>
</dbReference>
<dbReference type="Proteomes" id="UP000004099">
    <property type="component" value="Unassembled WGS sequence"/>
</dbReference>
<proteinExistence type="predicted"/>
<name>E7FRC0_9LACO</name>
<dbReference type="HOGENOM" id="CLU_1516074_0_0_9"/>
<keyword evidence="1" id="KW-0812">Transmembrane</keyword>
<evidence type="ECO:0008006" key="4">
    <source>
        <dbReference type="Google" id="ProtNLM"/>
    </source>
</evidence>
<dbReference type="PATRIC" id="fig|525362.12.peg.513"/>
<gene>
    <name evidence="2" type="ORF">HMPREF0542_11447</name>
</gene>
<feature type="transmembrane region" description="Helical" evidence="1">
    <location>
        <begin position="16"/>
        <end position="39"/>
    </location>
</feature>
<keyword evidence="1" id="KW-1133">Transmembrane helix</keyword>
<comment type="caution">
    <text evidence="2">The sequence shown here is derived from an EMBL/GenBank/DDBJ whole genome shotgun (WGS) entry which is preliminary data.</text>
</comment>
<evidence type="ECO:0000313" key="2">
    <source>
        <dbReference type="EMBL" id="EFZ34507.1"/>
    </source>
</evidence>
<protein>
    <recommendedName>
        <fullName evidence="4">YhfC family intramembrane metalloprotease</fullName>
    </recommendedName>
</protein>
<dbReference type="AlphaFoldDB" id="E7FRC0"/>
<reference evidence="2 3" key="1">
    <citation type="submission" date="2011-01" db="EMBL/GenBank/DDBJ databases">
        <authorList>
            <person name="Muzny D."/>
            <person name="Qin X."/>
            <person name="Buhay C."/>
            <person name="Dugan-Rocha S."/>
            <person name="Ding Y."/>
            <person name="Chen G."/>
            <person name="Hawes A."/>
            <person name="Holder M."/>
            <person name="Jhangiani S."/>
            <person name="Johnson A."/>
            <person name="Khan Z."/>
            <person name="Li Z."/>
            <person name="Liu W."/>
            <person name="Liu X."/>
            <person name="Perez L."/>
            <person name="Shen H."/>
            <person name="Wang Q."/>
            <person name="Watt J."/>
            <person name="Xi L."/>
            <person name="Xin Y."/>
            <person name="Zhou J."/>
            <person name="Deng J."/>
            <person name="Jiang H."/>
            <person name="Liu Y."/>
            <person name="Qu J."/>
            <person name="Song X.-Z."/>
            <person name="Zhang L."/>
            <person name="Villasana D."/>
            <person name="Johnson A."/>
            <person name="Liu J."/>
            <person name="Liyanage D."/>
            <person name="Lorensuhewa L."/>
            <person name="Robinson T."/>
            <person name="Song A."/>
            <person name="Song B.-B."/>
            <person name="Dinh H."/>
            <person name="Thornton R."/>
            <person name="Coyle M."/>
            <person name="Francisco L."/>
            <person name="Jackson L."/>
            <person name="Javaid M."/>
            <person name="Korchina V."/>
            <person name="Kovar C."/>
            <person name="Mata R."/>
            <person name="Mathew T."/>
            <person name="Ngo R."/>
            <person name="Nguyen L."/>
            <person name="Nguyen N."/>
            <person name="Okwuonu G."/>
            <person name="Ongeri F."/>
            <person name="Pham C."/>
            <person name="Simmons D."/>
            <person name="Wilczek-Boney K."/>
            <person name="Hale W."/>
            <person name="Jakkamsetti A."/>
            <person name="Pham P."/>
            <person name="Ruth R."/>
            <person name="San Lucas F."/>
            <person name="Warren J."/>
            <person name="Zhang J."/>
            <person name="Zhao Z."/>
            <person name="Zhou C."/>
            <person name="Zhu D."/>
            <person name="Lee S."/>
            <person name="Bess C."/>
            <person name="Blankenburg K."/>
            <person name="Forbes L."/>
            <person name="Fu Q."/>
            <person name="Gubbala S."/>
            <person name="Hirani K."/>
            <person name="Jayaseelan J.C."/>
            <person name="Lara F."/>
            <person name="Munidasa M."/>
            <person name="Palculict T."/>
            <person name="Patil S."/>
            <person name="Pu L.-L."/>
            <person name="Saada N."/>
            <person name="Tang L."/>
            <person name="Weissenberger G."/>
            <person name="Zhu Y."/>
            <person name="Hemphill L."/>
            <person name="Shang Y."/>
            <person name="Youmans B."/>
            <person name="Ayvaz T."/>
            <person name="Ross M."/>
            <person name="Santibanez J."/>
            <person name="Aqrawi P."/>
            <person name="Gross S."/>
            <person name="Joshi V."/>
            <person name="Fowler G."/>
            <person name="Nazareth L."/>
            <person name="Reid J."/>
            <person name="Worley K."/>
            <person name="Petrosino J."/>
            <person name="Highlander S."/>
            <person name="Gibbs R."/>
        </authorList>
    </citation>
    <scope>NUCLEOTIDE SEQUENCE [LARGE SCALE GENOMIC DNA]</scope>
    <source>
        <strain evidence="2 3">ATCC 25644</strain>
    </source>
</reference>
<sequence>MFIAGRVKLKARISSFFIGAGTYLLFAMLLKQLLHVLVIQFCGLNAQSRPWLYYVYTALAAAVFEETGRLIAMKFWMKKWLDFPNALMYGIGHGGVEAILLGGLSGISNLVSMLMINSGAMQNTLTALAKEGITSRAEISELEQNANYYRQKYFDCANALERVNYHRLKSVACSSQA</sequence>
<dbReference type="InterPro" id="IPR011397">
    <property type="entry name" value="YhfC"/>
</dbReference>
<evidence type="ECO:0000256" key="1">
    <source>
        <dbReference type="SAM" id="Phobius"/>
    </source>
</evidence>
<dbReference type="Pfam" id="PF10086">
    <property type="entry name" value="YhfC"/>
    <property type="match status" value="1"/>
</dbReference>
<evidence type="ECO:0000313" key="3">
    <source>
        <dbReference type="Proteomes" id="UP000004099"/>
    </source>
</evidence>
<keyword evidence="1" id="KW-0472">Membrane</keyword>
<dbReference type="RefSeq" id="WP_003698553.1">
    <property type="nucleotide sequence ID" value="NZ_AFYE01000081.1"/>
</dbReference>
<accession>E7FRC0</accession>
<organism evidence="2 3">
    <name type="scientific">Ligilactobacillus ruminis ATCC 25644</name>
    <dbReference type="NCBI Taxonomy" id="525362"/>
    <lineage>
        <taxon>Bacteria</taxon>
        <taxon>Bacillati</taxon>
        <taxon>Bacillota</taxon>
        <taxon>Bacilli</taxon>
        <taxon>Lactobacillales</taxon>
        <taxon>Lactobacillaceae</taxon>
        <taxon>Ligilactobacillus</taxon>
    </lineage>
</organism>